<feature type="signal peptide" evidence="1">
    <location>
        <begin position="1"/>
        <end position="20"/>
    </location>
</feature>
<accession>A0ABP3IB85</accession>
<evidence type="ECO:0000256" key="1">
    <source>
        <dbReference type="SAM" id="SignalP"/>
    </source>
</evidence>
<dbReference type="EMBL" id="BAAAEJ010000008">
    <property type="protein sequence ID" value="GAA0396534.1"/>
    <property type="molecule type" value="Genomic_DNA"/>
</dbReference>
<keyword evidence="1" id="KW-0732">Signal</keyword>
<name>A0ABP3IB85_9CAUL</name>
<evidence type="ECO:0008006" key="4">
    <source>
        <dbReference type="Google" id="ProtNLM"/>
    </source>
</evidence>
<organism evidence="2 3">
    <name type="scientific">Brevundimonas terrae</name>
    <dbReference type="NCBI Taxonomy" id="363631"/>
    <lineage>
        <taxon>Bacteria</taxon>
        <taxon>Pseudomonadati</taxon>
        <taxon>Pseudomonadota</taxon>
        <taxon>Alphaproteobacteria</taxon>
        <taxon>Caulobacterales</taxon>
        <taxon>Caulobacteraceae</taxon>
        <taxon>Brevundimonas</taxon>
    </lineage>
</organism>
<evidence type="ECO:0000313" key="2">
    <source>
        <dbReference type="EMBL" id="GAA0396534.1"/>
    </source>
</evidence>
<keyword evidence="3" id="KW-1185">Reference proteome</keyword>
<protein>
    <recommendedName>
        <fullName evidence="4">Peptidase inhibitor I78</fullName>
    </recommendedName>
</protein>
<dbReference type="RefSeq" id="WP_167177916.1">
    <property type="nucleotide sequence ID" value="NZ_BAAAEJ010000008.1"/>
</dbReference>
<dbReference type="Proteomes" id="UP001500791">
    <property type="component" value="Unassembled WGS sequence"/>
</dbReference>
<evidence type="ECO:0000313" key="3">
    <source>
        <dbReference type="Proteomes" id="UP001500791"/>
    </source>
</evidence>
<dbReference type="Gene3D" id="3.30.10.10">
    <property type="entry name" value="Trypsin Inhibitor V, subunit A"/>
    <property type="match status" value="1"/>
</dbReference>
<gene>
    <name evidence="2" type="ORF">GCM10009093_23970</name>
</gene>
<sequence length="99" mass="10769">MFKAISAMSAVAFLGLAACAPTPMTTDEPIRSADGTGQCRIEDWKSWEGKSRQSLPTAPQGLVFRVLGSTDAATMDYRQDRVTFTYDEATQKITRVSCG</sequence>
<proteinExistence type="predicted"/>
<feature type="chain" id="PRO_5046414893" description="Peptidase inhibitor I78" evidence="1">
    <location>
        <begin position="21"/>
        <end position="99"/>
    </location>
</feature>
<dbReference type="PROSITE" id="PS51257">
    <property type="entry name" value="PROKAR_LIPOPROTEIN"/>
    <property type="match status" value="1"/>
</dbReference>
<reference evidence="3" key="1">
    <citation type="journal article" date="2019" name="Int. J. Syst. Evol. Microbiol.">
        <title>The Global Catalogue of Microorganisms (GCM) 10K type strain sequencing project: providing services to taxonomists for standard genome sequencing and annotation.</title>
        <authorList>
            <consortium name="The Broad Institute Genomics Platform"/>
            <consortium name="The Broad Institute Genome Sequencing Center for Infectious Disease"/>
            <person name="Wu L."/>
            <person name="Ma J."/>
        </authorList>
    </citation>
    <scope>NUCLEOTIDE SEQUENCE [LARGE SCALE GENOMIC DNA]</scope>
    <source>
        <strain evidence="3">JCM 13476</strain>
    </source>
</reference>
<comment type="caution">
    <text evidence="2">The sequence shown here is derived from an EMBL/GenBank/DDBJ whole genome shotgun (WGS) entry which is preliminary data.</text>
</comment>